<proteinExistence type="predicted"/>
<keyword evidence="2" id="KW-1185">Reference proteome</keyword>
<gene>
    <name evidence="1" type="ORF">ON006_17420</name>
</gene>
<accession>A0A9E8N592</accession>
<reference evidence="1" key="1">
    <citation type="submission" date="2022-11" db="EMBL/GenBank/DDBJ databases">
        <title>Dyadobacter pollutisoli sp. nov., isolated from plastic dumped soil.</title>
        <authorList>
            <person name="Kim J.M."/>
            <person name="Kim K.R."/>
            <person name="Lee J.K."/>
            <person name="Hao L."/>
            <person name="Jeon C.O."/>
        </authorList>
    </citation>
    <scope>NUCLEOTIDE SEQUENCE</scope>
    <source>
        <strain evidence="1">U1</strain>
    </source>
</reference>
<name>A0A9E8N592_9BACT</name>
<dbReference type="Proteomes" id="UP001164653">
    <property type="component" value="Chromosome"/>
</dbReference>
<dbReference type="AlphaFoldDB" id="A0A9E8N592"/>
<evidence type="ECO:0000313" key="1">
    <source>
        <dbReference type="EMBL" id="WAC09533.1"/>
    </source>
</evidence>
<dbReference type="PROSITE" id="PS51257">
    <property type="entry name" value="PROKAR_LIPOPROTEIN"/>
    <property type="match status" value="1"/>
</dbReference>
<dbReference type="KEGG" id="dpf:ON006_17420"/>
<dbReference type="SUPFAM" id="SSF48452">
    <property type="entry name" value="TPR-like"/>
    <property type="match status" value="1"/>
</dbReference>
<evidence type="ECO:0000313" key="2">
    <source>
        <dbReference type="Proteomes" id="UP001164653"/>
    </source>
</evidence>
<dbReference type="RefSeq" id="WP_244820650.1">
    <property type="nucleotide sequence ID" value="NZ_CP112998.1"/>
</dbReference>
<keyword evidence="1" id="KW-0449">Lipoprotein</keyword>
<dbReference type="InterPro" id="IPR011990">
    <property type="entry name" value="TPR-like_helical_dom_sf"/>
</dbReference>
<dbReference type="InterPro" id="IPR041662">
    <property type="entry name" value="SusD-like_2"/>
</dbReference>
<dbReference type="Gene3D" id="1.25.40.390">
    <property type="match status" value="1"/>
</dbReference>
<organism evidence="1 2">
    <name type="scientific">Dyadobacter pollutisoli</name>
    <dbReference type="NCBI Taxonomy" id="2910158"/>
    <lineage>
        <taxon>Bacteria</taxon>
        <taxon>Pseudomonadati</taxon>
        <taxon>Bacteroidota</taxon>
        <taxon>Cytophagia</taxon>
        <taxon>Cytophagales</taxon>
        <taxon>Spirosomataceae</taxon>
        <taxon>Dyadobacter</taxon>
    </lineage>
</organism>
<dbReference type="EMBL" id="CP112998">
    <property type="protein sequence ID" value="WAC09533.1"/>
    <property type="molecule type" value="Genomic_DNA"/>
</dbReference>
<dbReference type="Pfam" id="PF12771">
    <property type="entry name" value="SusD-like_2"/>
    <property type="match status" value="1"/>
</dbReference>
<protein>
    <submittedName>
        <fullName evidence="1">SusD/RagB family nutrient-binding outer membrane lipoprotein</fullName>
    </submittedName>
</protein>
<sequence>MKKIFNHKTVWMTALAGILTATSCTKDFDEMNTSPNSPTAIGPQYLLPTGIETAIDRYWGHRTRFERINIDAAELYVQHLTRNIYSNEGDDYTVSPALVANNWKGFYNDSQLNFQRIILQTGEGSATPNSNYEGVALVMRTWVFSLLTDMYGAIPYTEAIKGTADAPIYTPKYDPMDVVYAGMLNDLKMANEKLVVGGPSIAGDILYSGDILKWKKFANSLRLRLANRQAAKKSAESKAIMAEILADATKFPIFTSNADNAQLNCTTVLPSNNEWNQVMKQDGRTDWNISKTLADKMNALDDSRITVFANANKDGKYEGHANGLPDAIATSYLATSATIGNAFTKPDAPEVIMTFAELNFILAEAALDGDITVGTAKTYFETGVAASFAQYGLTPSASFLTKLGAVTREKVLEQKWVSLFAQGVEAWIEWRRTGLPVFPAPDPRAVLQNGGILPTRFPYPNSEYSLNADAVKAGEGLNGGPNDMKTKLWWAEK</sequence>